<dbReference type="InterPro" id="IPR024645">
    <property type="entry name" value="Mitochondr_Som1"/>
</dbReference>
<keyword evidence="2" id="KW-1185">Reference proteome</keyword>
<dbReference type="OMA" id="TTSWEPI"/>
<name>A0A1Y2M687_EPING</name>
<dbReference type="InParanoid" id="A0A1Y2M687"/>
<gene>
    <name evidence="1" type="ORF">B5807_03533</name>
</gene>
<dbReference type="Proteomes" id="UP000193240">
    <property type="component" value="Unassembled WGS sequence"/>
</dbReference>
<dbReference type="GO" id="GO:0042720">
    <property type="term" value="C:mitochondrial inner membrane peptidase complex"/>
    <property type="evidence" value="ECO:0007669"/>
    <property type="project" value="InterPro"/>
</dbReference>
<evidence type="ECO:0000313" key="2">
    <source>
        <dbReference type="Proteomes" id="UP000193240"/>
    </source>
</evidence>
<accession>A0A1Y2M687</accession>
<evidence type="ECO:0000313" key="1">
    <source>
        <dbReference type="EMBL" id="OSS51593.1"/>
    </source>
</evidence>
<protein>
    <recommendedName>
        <fullName evidence="3">Mitochondrial export protein Som1</fullName>
    </recommendedName>
</protein>
<dbReference type="AlphaFoldDB" id="A0A1Y2M687"/>
<evidence type="ECO:0008006" key="3">
    <source>
        <dbReference type="Google" id="ProtNLM"/>
    </source>
</evidence>
<reference evidence="1 2" key="1">
    <citation type="journal article" date="2017" name="Genome Announc.">
        <title>Genome sequence of the saprophytic ascomycete Epicoccum nigrum ICMP 19927 strain isolated from New Zealand.</title>
        <authorList>
            <person name="Fokin M."/>
            <person name="Fleetwood D."/>
            <person name="Weir B.S."/>
            <person name="Villas-Boas S.G."/>
        </authorList>
    </citation>
    <scope>NUCLEOTIDE SEQUENCE [LARGE SCALE GENOMIC DNA]</scope>
    <source>
        <strain evidence="1 2">ICMP 19927</strain>
    </source>
</reference>
<organism evidence="1 2">
    <name type="scientific">Epicoccum nigrum</name>
    <name type="common">Soil fungus</name>
    <name type="synonym">Epicoccum purpurascens</name>
    <dbReference type="NCBI Taxonomy" id="105696"/>
    <lineage>
        <taxon>Eukaryota</taxon>
        <taxon>Fungi</taxon>
        <taxon>Dikarya</taxon>
        <taxon>Ascomycota</taxon>
        <taxon>Pezizomycotina</taxon>
        <taxon>Dothideomycetes</taxon>
        <taxon>Pleosporomycetidae</taxon>
        <taxon>Pleosporales</taxon>
        <taxon>Pleosporineae</taxon>
        <taxon>Didymellaceae</taxon>
        <taxon>Epicoccum</taxon>
    </lineage>
</organism>
<proteinExistence type="predicted"/>
<sequence>MAPATPIYSLSDLETQINVLPNGKPRKPPVRLADCALKELVQYKCNIEVKQGARKPDIVCEPVVRLLRQCENGLSVETTAWEVWKVRQEGAKRSDGGVGV</sequence>
<dbReference type="Pfam" id="PF11093">
    <property type="entry name" value="Mitochondr_Som1"/>
    <property type="match status" value="1"/>
</dbReference>
<dbReference type="EMBL" id="KZ107840">
    <property type="protein sequence ID" value="OSS51593.1"/>
    <property type="molecule type" value="Genomic_DNA"/>
</dbReference>